<dbReference type="HOGENOM" id="CLU_906409_0_0_1"/>
<evidence type="ECO:0000259" key="2">
    <source>
        <dbReference type="Pfam" id="PF17681"/>
    </source>
</evidence>
<dbReference type="OrthoDB" id="2192946at2759"/>
<dbReference type="InterPro" id="IPR041470">
    <property type="entry name" value="GCP_N"/>
</dbReference>
<evidence type="ECO:0000256" key="1">
    <source>
        <dbReference type="ARBA" id="ARBA00022701"/>
    </source>
</evidence>
<feature type="domain" description="Gamma tubulin complex component protein N-terminal" evidence="2">
    <location>
        <begin position="28"/>
        <end position="212"/>
    </location>
</feature>
<name>T0L3Z9_9MICR</name>
<evidence type="ECO:0000313" key="3">
    <source>
        <dbReference type="EMBL" id="EQB62150.1"/>
    </source>
</evidence>
<dbReference type="EMBL" id="KE646952">
    <property type="protein sequence ID" value="EQB62212.1"/>
    <property type="molecule type" value="Genomic_DNA"/>
</dbReference>
<dbReference type="VEuPathDB" id="MicrosporidiaDB:NAPIS_ORF00268"/>
<keyword evidence="1" id="KW-0493">Microtubule</keyword>
<dbReference type="VEuPathDB" id="MicrosporidiaDB:NAPIS_ORF00205"/>
<dbReference type="AlphaFoldDB" id="T0L3Z9"/>
<protein>
    <recommendedName>
        <fullName evidence="2">Gamma tubulin complex component protein N-terminal domain-containing protein</fullName>
    </recommendedName>
</protein>
<reference evidence="4 5" key="2">
    <citation type="journal article" date="2013" name="BMC Genomics">
        <title>Genome sequencing and comparative genomics of honey bee microsporidia, Nosema apis reveal novel insights into host-parasite interactions.</title>
        <authorList>
            <person name="Chen Yp."/>
            <person name="Pettis J.S."/>
            <person name="Zhao Y."/>
            <person name="Liu X."/>
            <person name="Tallon L.J."/>
            <person name="Sadzewicz L.D."/>
            <person name="Li R."/>
            <person name="Zheng H."/>
            <person name="Huang S."/>
            <person name="Zhang X."/>
            <person name="Hamilton M.C."/>
            <person name="Pernal S.F."/>
            <person name="Melathopoulos A.P."/>
            <person name="Yan X."/>
            <person name="Evans J.D."/>
        </authorList>
    </citation>
    <scope>NUCLEOTIDE SEQUENCE [LARGE SCALE GENOMIC DNA]</scope>
    <source>
        <strain evidence="4 5">BRL 01</strain>
    </source>
</reference>
<accession>T0L3Z9</accession>
<gene>
    <name evidence="4" type="ORF">NAPIS_ORF00205</name>
    <name evidence="3" type="ORF">NAPIS_ORF00268</name>
</gene>
<dbReference type="Pfam" id="PF17681">
    <property type="entry name" value="GCP_N_terminal"/>
    <property type="match status" value="1"/>
</dbReference>
<dbReference type="GO" id="GO:0005874">
    <property type="term" value="C:microtubule"/>
    <property type="evidence" value="ECO:0007669"/>
    <property type="project" value="UniProtKB-KW"/>
</dbReference>
<keyword evidence="5" id="KW-1185">Reference proteome</keyword>
<evidence type="ECO:0000313" key="5">
    <source>
        <dbReference type="Proteomes" id="UP000053780"/>
    </source>
</evidence>
<sequence>MWYRHDEYFYRTKNKKYALIISEEYSFEYLQHFEDLCINIRIINMFIKKGQLLQNSIKNIISDFFIEKMVNFFKKVLYCKNNISNVEELYVRLEQNIKEISSMRKIIDICCEYNEIEIFNNLIIVQKNIDFCDELIKNCYSKIELDIVKWVTRGEISNYFFIKENNLNSLNIENCFWKHKYVIEDNQIPVNLTSDAKTILNCGKLLSLCKILKFEMKINENFLTERGLYGLFSYINSMTLTYIKDNIKQELKILQNYVLMNDMSFFNDLFIDLYNDKSFNISNDFSLASEENINFIYKINTFKKLNI</sequence>
<dbReference type="Proteomes" id="UP000053780">
    <property type="component" value="Unassembled WGS sequence"/>
</dbReference>
<organism evidence="4 5">
    <name type="scientific">Vairimorpha apis BRL 01</name>
    <dbReference type="NCBI Taxonomy" id="1037528"/>
    <lineage>
        <taxon>Eukaryota</taxon>
        <taxon>Fungi</taxon>
        <taxon>Fungi incertae sedis</taxon>
        <taxon>Microsporidia</taxon>
        <taxon>Nosematidae</taxon>
        <taxon>Vairimorpha</taxon>
    </lineage>
</organism>
<evidence type="ECO:0000313" key="4">
    <source>
        <dbReference type="EMBL" id="EQB62212.1"/>
    </source>
</evidence>
<reference evidence="4" key="1">
    <citation type="submission" date="2012-12" db="EMBL/GenBank/DDBJ databases">
        <authorList>
            <person name="Chen Y.P."/>
            <person name="Pettis J.S."/>
            <person name="Zhao Y."/>
            <person name="Liu X."/>
            <person name="Tallon L.J."/>
            <person name="Sadzewicz L.D."/>
            <person name="Li R."/>
            <person name="Zheng H."/>
            <person name="Huang S."/>
            <person name="Zhang X."/>
            <person name="Hamilton M.C."/>
            <person name="Pernal S.F."/>
            <person name="Melathopoulos A.P."/>
            <person name="Yan X."/>
            <person name="Evans J.D."/>
        </authorList>
    </citation>
    <scope>NUCLEOTIDE SEQUENCE</scope>
    <source>
        <strain evidence="4">BRL 01</strain>
    </source>
</reference>
<dbReference type="EMBL" id="KE646969">
    <property type="protein sequence ID" value="EQB62150.1"/>
    <property type="molecule type" value="Genomic_DNA"/>
</dbReference>
<proteinExistence type="predicted"/>